<dbReference type="PANTHER" id="PTHR46986:SF1">
    <property type="entry name" value="ENDORIBONUCLEASE YBEY, CHLOROPLASTIC"/>
    <property type="match status" value="1"/>
</dbReference>
<dbReference type="Gene3D" id="3.40.390.30">
    <property type="entry name" value="Metalloproteases ('zincins'), catalytic domain"/>
    <property type="match status" value="1"/>
</dbReference>
<dbReference type="Pfam" id="PF02130">
    <property type="entry name" value="YbeY"/>
    <property type="match status" value="1"/>
</dbReference>
<evidence type="ECO:0000256" key="6">
    <source>
        <dbReference type="ARBA" id="ARBA00022801"/>
    </source>
</evidence>
<dbReference type="PANTHER" id="PTHR46986">
    <property type="entry name" value="ENDORIBONUCLEASE YBEY, CHLOROPLASTIC"/>
    <property type="match status" value="1"/>
</dbReference>
<dbReference type="GO" id="GO:0006364">
    <property type="term" value="P:rRNA processing"/>
    <property type="evidence" value="ECO:0007669"/>
    <property type="project" value="InterPro"/>
</dbReference>
<evidence type="ECO:0000256" key="5">
    <source>
        <dbReference type="ARBA" id="ARBA00022759"/>
    </source>
</evidence>
<protein>
    <submittedName>
        <fullName evidence="8">Metal-dependent hydrolase YbeY, involved in rRNA and/or ribosome maturation and assembly</fullName>
    </submittedName>
</protein>
<evidence type="ECO:0000256" key="1">
    <source>
        <dbReference type="ARBA" id="ARBA00001947"/>
    </source>
</evidence>
<dbReference type="PROSITE" id="PS01306">
    <property type="entry name" value="UPF0054"/>
    <property type="match status" value="1"/>
</dbReference>
<gene>
    <name evidence="8" type="ORF">MNBD_GAMMA05-2312</name>
</gene>
<keyword evidence="3" id="KW-0540">Nuclease</keyword>
<evidence type="ECO:0000256" key="3">
    <source>
        <dbReference type="ARBA" id="ARBA00022722"/>
    </source>
</evidence>
<sequence>MNNVTVEINISENFSSSVDSNNLESADDVPPGVPEKTLLQSWASAAYLDSIPAVVSIQITTPDEMQQLNKQYRNKDKPTNVLSFPMQLPEEVDMCLLGDIVLCASVINNEADQQEGKNDAHWVHMVVHGMLHLQGFDHIEEQAAEKMEQLEIKILGELGIANPYQ</sequence>
<evidence type="ECO:0000256" key="2">
    <source>
        <dbReference type="ARBA" id="ARBA00010875"/>
    </source>
</evidence>
<dbReference type="GO" id="GO:0004519">
    <property type="term" value="F:endonuclease activity"/>
    <property type="evidence" value="ECO:0007669"/>
    <property type="project" value="UniProtKB-KW"/>
</dbReference>
<dbReference type="GO" id="GO:0004222">
    <property type="term" value="F:metalloendopeptidase activity"/>
    <property type="evidence" value="ECO:0007669"/>
    <property type="project" value="InterPro"/>
</dbReference>
<proteinExistence type="inferred from homology"/>
<dbReference type="EMBL" id="UOFE01000041">
    <property type="protein sequence ID" value="VAW54542.1"/>
    <property type="molecule type" value="Genomic_DNA"/>
</dbReference>
<dbReference type="InterPro" id="IPR002036">
    <property type="entry name" value="YbeY"/>
</dbReference>
<comment type="cofactor">
    <cofactor evidence="1">
        <name>Zn(2+)</name>
        <dbReference type="ChEBI" id="CHEBI:29105"/>
    </cofactor>
</comment>
<evidence type="ECO:0000313" key="8">
    <source>
        <dbReference type="EMBL" id="VAW54542.1"/>
    </source>
</evidence>
<dbReference type="InterPro" id="IPR023091">
    <property type="entry name" value="MetalPrtase_cat_dom_sf_prd"/>
</dbReference>
<keyword evidence="6 8" id="KW-0378">Hydrolase</keyword>
<dbReference type="AlphaFoldDB" id="A0A3B0WTU8"/>
<name>A0A3B0WTU8_9ZZZZ</name>
<comment type="similarity">
    <text evidence="2">Belongs to the endoribonuclease YbeY family.</text>
</comment>
<dbReference type="GO" id="GO:0046872">
    <property type="term" value="F:metal ion binding"/>
    <property type="evidence" value="ECO:0007669"/>
    <property type="project" value="UniProtKB-KW"/>
</dbReference>
<keyword evidence="7" id="KW-0862">Zinc</keyword>
<dbReference type="NCBIfam" id="TIGR00043">
    <property type="entry name" value="rRNA maturation RNase YbeY"/>
    <property type="match status" value="1"/>
</dbReference>
<keyword evidence="5" id="KW-0255">Endonuclease</keyword>
<reference evidence="8" key="1">
    <citation type="submission" date="2018-06" db="EMBL/GenBank/DDBJ databases">
        <authorList>
            <person name="Zhirakovskaya E."/>
        </authorList>
    </citation>
    <scope>NUCLEOTIDE SEQUENCE</scope>
</reference>
<dbReference type="InterPro" id="IPR020549">
    <property type="entry name" value="YbeY_CS"/>
</dbReference>
<keyword evidence="4" id="KW-0479">Metal-binding</keyword>
<dbReference type="HAMAP" id="MF_00009">
    <property type="entry name" value="Endoribonucl_YbeY"/>
    <property type="match status" value="1"/>
</dbReference>
<evidence type="ECO:0000256" key="4">
    <source>
        <dbReference type="ARBA" id="ARBA00022723"/>
    </source>
</evidence>
<dbReference type="SUPFAM" id="SSF55486">
    <property type="entry name" value="Metalloproteases ('zincins'), catalytic domain"/>
    <property type="match status" value="1"/>
</dbReference>
<accession>A0A3B0WTU8</accession>
<organism evidence="8">
    <name type="scientific">hydrothermal vent metagenome</name>
    <dbReference type="NCBI Taxonomy" id="652676"/>
    <lineage>
        <taxon>unclassified sequences</taxon>
        <taxon>metagenomes</taxon>
        <taxon>ecological metagenomes</taxon>
    </lineage>
</organism>
<evidence type="ECO:0000256" key="7">
    <source>
        <dbReference type="ARBA" id="ARBA00022833"/>
    </source>
</evidence>